<feature type="transmembrane region" description="Helical" evidence="1">
    <location>
        <begin position="22"/>
        <end position="42"/>
    </location>
</feature>
<dbReference type="RefSeq" id="WP_099540697.1">
    <property type="nucleotide sequence ID" value="NZ_PEBQ01000063.1"/>
</dbReference>
<dbReference type="Pfam" id="PF06912">
    <property type="entry name" value="DUF1275"/>
    <property type="match status" value="1"/>
</dbReference>
<evidence type="ECO:0000256" key="1">
    <source>
        <dbReference type="SAM" id="Phobius"/>
    </source>
</evidence>
<proteinExistence type="predicted"/>
<dbReference type="OrthoDB" id="7226108at2"/>
<dbReference type="PANTHER" id="PTHR37314">
    <property type="entry name" value="SLR0142 PROTEIN"/>
    <property type="match status" value="1"/>
</dbReference>
<feature type="transmembrane region" description="Helical" evidence="1">
    <location>
        <begin position="97"/>
        <end position="117"/>
    </location>
</feature>
<accession>A0A2G4RE90</accession>
<feature type="transmembrane region" description="Helical" evidence="1">
    <location>
        <begin position="71"/>
        <end position="91"/>
    </location>
</feature>
<keyword evidence="1" id="KW-1133">Transmembrane helix</keyword>
<feature type="transmembrane region" description="Helical" evidence="1">
    <location>
        <begin position="215"/>
        <end position="231"/>
    </location>
</feature>
<evidence type="ECO:0000313" key="3">
    <source>
        <dbReference type="Proteomes" id="UP000228751"/>
    </source>
</evidence>
<protein>
    <submittedName>
        <fullName evidence="2">DUF1275 family protein</fullName>
    </submittedName>
</protein>
<gene>
    <name evidence="2" type="ORF">CSR02_04335</name>
</gene>
<name>A0A2G4RE90_9PROT</name>
<comment type="caution">
    <text evidence="2">The sequence shown here is derived from an EMBL/GenBank/DDBJ whole genome shotgun (WGS) entry which is preliminary data.</text>
</comment>
<keyword evidence="3" id="KW-1185">Reference proteome</keyword>
<sequence>MTPDVIHSPTQPVRPAAPLSVLLRRVVGLTFVVAFVEVTVYMDVGRIYPGIMTGNTVQFGRSVALHQWENAALTGTAIGLFFCGCMCASLIRRYMKWPYWELMLMAAVLVVVTFARLSPALHHVVELPLVALALGMQGETLARFGGVSLQTLVVTNNMVKFSDAFIGRYVAVWLDQDRFEAKRPALKEVVLPGAAWLCYFLSAMLGAVIEHVSRFGLLLPIVVLLLTVYDLRHSRYDTN</sequence>
<dbReference type="EMBL" id="PEBQ01000063">
    <property type="protein sequence ID" value="PHY94810.1"/>
    <property type="molecule type" value="Genomic_DNA"/>
</dbReference>
<dbReference type="Proteomes" id="UP000228751">
    <property type="component" value="Unassembled WGS sequence"/>
</dbReference>
<keyword evidence="1" id="KW-0812">Transmembrane</keyword>
<dbReference type="PANTHER" id="PTHR37314:SF4">
    <property type="entry name" value="UPF0700 TRANSMEMBRANE PROTEIN YOAK"/>
    <property type="match status" value="1"/>
</dbReference>
<evidence type="ECO:0000313" key="2">
    <source>
        <dbReference type="EMBL" id="PHY94810.1"/>
    </source>
</evidence>
<dbReference type="InterPro" id="IPR010699">
    <property type="entry name" value="DUF1275"/>
</dbReference>
<organism evidence="2 3">
    <name type="scientific">Acetobacter pomorum</name>
    <dbReference type="NCBI Taxonomy" id="65959"/>
    <lineage>
        <taxon>Bacteria</taxon>
        <taxon>Pseudomonadati</taxon>
        <taxon>Pseudomonadota</taxon>
        <taxon>Alphaproteobacteria</taxon>
        <taxon>Acetobacterales</taxon>
        <taxon>Acetobacteraceae</taxon>
        <taxon>Acetobacter</taxon>
    </lineage>
</organism>
<reference evidence="2 3" key="1">
    <citation type="submission" date="2017-10" db="EMBL/GenBank/DDBJ databases">
        <title>Genomic analysis of the genus Acetobacter.</title>
        <authorList>
            <person name="Kim K.H."/>
            <person name="Chun B.H."/>
            <person name="Son A.R."/>
            <person name="Jeon C.O."/>
        </authorList>
    </citation>
    <scope>NUCLEOTIDE SEQUENCE [LARGE SCALE GENOMIC DNA]</scope>
    <source>
        <strain evidence="2 3">LHT 2458</strain>
    </source>
</reference>
<dbReference type="AlphaFoldDB" id="A0A2G4RE90"/>
<keyword evidence="1" id="KW-0472">Membrane</keyword>